<sequence length="46" mass="5294">MKSKFFLLLFISVALVMETSGEGFNKRRNIAFCRAVYQSSAKNFGW</sequence>
<gene>
    <name evidence="1" type="ORF">EZS27_020433</name>
</gene>
<proteinExistence type="predicted"/>
<reference evidence="1" key="1">
    <citation type="submission" date="2019-03" db="EMBL/GenBank/DDBJ databases">
        <title>Single cell metagenomics reveals metabolic interactions within the superorganism composed of flagellate Streblomastix strix and complex community of Bacteroidetes bacteria on its surface.</title>
        <authorList>
            <person name="Treitli S.C."/>
            <person name="Kolisko M."/>
            <person name="Husnik F."/>
            <person name="Keeling P."/>
            <person name="Hampl V."/>
        </authorList>
    </citation>
    <scope>NUCLEOTIDE SEQUENCE</scope>
    <source>
        <strain evidence="1">STM</strain>
    </source>
</reference>
<dbReference type="AlphaFoldDB" id="A0A5J4RAW7"/>
<evidence type="ECO:0000313" key="1">
    <source>
        <dbReference type="EMBL" id="KAA6330908.1"/>
    </source>
</evidence>
<protein>
    <submittedName>
        <fullName evidence="1">Uncharacterized protein</fullName>
    </submittedName>
</protein>
<accession>A0A5J4RAW7</accession>
<organism evidence="1">
    <name type="scientific">termite gut metagenome</name>
    <dbReference type="NCBI Taxonomy" id="433724"/>
    <lineage>
        <taxon>unclassified sequences</taxon>
        <taxon>metagenomes</taxon>
        <taxon>organismal metagenomes</taxon>
    </lineage>
</organism>
<comment type="caution">
    <text evidence="1">The sequence shown here is derived from an EMBL/GenBank/DDBJ whole genome shotgun (WGS) entry which is preliminary data.</text>
</comment>
<name>A0A5J4RAW7_9ZZZZ</name>
<dbReference type="EMBL" id="SNRY01001441">
    <property type="protein sequence ID" value="KAA6330908.1"/>
    <property type="molecule type" value="Genomic_DNA"/>
</dbReference>